<proteinExistence type="predicted"/>
<accession>A0ABR2T7L1</accession>
<comment type="caution">
    <text evidence="1">The sequence shown here is derived from an EMBL/GenBank/DDBJ whole genome shotgun (WGS) entry which is preliminary data.</text>
</comment>
<protein>
    <submittedName>
        <fullName evidence="1">Uncharacterized protein</fullName>
    </submittedName>
</protein>
<keyword evidence="2" id="KW-1185">Reference proteome</keyword>
<reference evidence="1 2" key="1">
    <citation type="journal article" date="2024" name="G3 (Bethesda)">
        <title>Genome assembly of Hibiscus sabdariffa L. provides insights into metabolisms of medicinal natural products.</title>
        <authorList>
            <person name="Kim T."/>
        </authorList>
    </citation>
    <scope>NUCLEOTIDE SEQUENCE [LARGE SCALE GENOMIC DNA]</scope>
    <source>
        <strain evidence="1">TK-2024</strain>
        <tissue evidence="1">Old leaves</tissue>
    </source>
</reference>
<sequence>MNLACVAYAKQAYTGLGIDKRSWIRHSRAKLSFERVSEQQSQARSFPALDLEAMDRDSSLPQYSIGKQGRRTQIAANVECIMKGLEILSPPIKS</sequence>
<name>A0ABR2T7L1_9ROSI</name>
<dbReference type="Proteomes" id="UP001396334">
    <property type="component" value="Unassembled WGS sequence"/>
</dbReference>
<evidence type="ECO:0000313" key="2">
    <source>
        <dbReference type="Proteomes" id="UP001396334"/>
    </source>
</evidence>
<organism evidence="1 2">
    <name type="scientific">Hibiscus sabdariffa</name>
    <name type="common">roselle</name>
    <dbReference type="NCBI Taxonomy" id="183260"/>
    <lineage>
        <taxon>Eukaryota</taxon>
        <taxon>Viridiplantae</taxon>
        <taxon>Streptophyta</taxon>
        <taxon>Embryophyta</taxon>
        <taxon>Tracheophyta</taxon>
        <taxon>Spermatophyta</taxon>
        <taxon>Magnoliopsida</taxon>
        <taxon>eudicotyledons</taxon>
        <taxon>Gunneridae</taxon>
        <taxon>Pentapetalae</taxon>
        <taxon>rosids</taxon>
        <taxon>malvids</taxon>
        <taxon>Malvales</taxon>
        <taxon>Malvaceae</taxon>
        <taxon>Malvoideae</taxon>
        <taxon>Hibiscus</taxon>
    </lineage>
</organism>
<gene>
    <name evidence="1" type="ORF">V6N11_018354</name>
</gene>
<dbReference type="EMBL" id="JBBPBN010000008">
    <property type="protein sequence ID" value="KAK9033321.1"/>
    <property type="molecule type" value="Genomic_DNA"/>
</dbReference>
<evidence type="ECO:0000313" key="1">
    <source>
        <dbReference type="EMBL" id="KAK9033321.1"/>
    </source>
</evidence>